<evidence type="ECO:0000259" key="2">
    <source>
        <dbReference type="Pfam" id="PF04542"/>
    </source>
</evidence>
<dbReference type="InterPro" id="IPR013325">
    <property type="entry name" value="RNA_pol_sigma_r2"/>
</dbReference>
<dbReference type="InterPro" id="IPR050239">
    <property type="entry name" value="Sigma-70_RNA_pol_init_factors"/>
</dbReference>
<dbReference type="Gene3D" id="1.20.120.1810">
    <property type="match status" value="1"/>
</dbReference>
<dbReference type="eggNOG" id="ENOG502QSCF">
    <property type="taxonomic scope" value="Eukaryota"/>
</dbReference>
<dbReference type="GO" id="GO:0016987">
    <property type="term" value="F:sigma factor activity"/>
    <property type="evidence" value="ECO:0000318"/>
    <property type="project" value="GO_Central"/>
</dbReference>
<dbReference type="GO" id="GO:0006355">
    <property type="term" value="P:regulation of DNA-templated transcription"/>
    <property type="evidence" value="ECO:0000318"/>
    <property type="project" value="GO_Central"/>
</dbReference>
<dbReference type="Gramene" id="KXG22658">
    <property type="protein sequence ID" value="KXG22658"/>
    <property type="gene ID" value="SORBI_3009G253200"/>
</dbReference>
<organism evidence="3 4">
    <name type="scientific">Sorghum bicolor</name>
    <name type="common">Sorghum</name>
    <name type="synonym">Sorghum vulgare</name>
    <dbReference type="NCBI Taxonomy" id="4558"/>
    <lineage>
        <taxon>Eukaryota</taxon>
        <taxon>Viridiplantae</taxon>
        <taxon>Streptophyta</taxon>
        <taxon>Embryophyta</taxon>
        <taxon>Tracheophyta</taxon>
        <taxon>Spermatophyta</taxon>
        <taxon>Magnoliopsida</taxon>
        <taxon>Liliopsida</taxon>
        <taxon>Poales</taxon>
        <taxon>Poaceae</taxon>
        <taxon>PACMAD clade</taxon>
        <taxon>Panicoideae</taxon>
        <taxon>Andropogonodae</taxon>
        <taxon>Andropogoneae</taxon>
        <taxon>Sorghinae</taxon>
        <taxon>Sorghum</taxon>
    </lineage>
</organism>
<evidence type="ECO:0000313" key="3">
    <source>
        <dbReference type="EMBL" id="KXG22658.1"/>
    </source>
</evidence>
<accession>A0A1B6PAJ8</accession>
<dbReference type="AlphaFoldDB" id="A0A1B6PAJ8"/>
<evidence type="ECO:0000313" key="4">
    <source>
        <dbReference type="Proteomes" id="UP000000768"/>
    </source>
</evidence>
<dbReference type="PANTHER" id="PTHR30603">
    <property type="entry name" value="RNA POLYMERASE SIGMA FACTOR RPO"/>
    <property type="match status" value="1"/>
</dbReference>
<evidence type="ECO:0000256" key="1">
    <source>
        <dbReference type="ARBA" id="ARBA00007788"/>
    </source>
</evidence>
<dbReference type="GO" id="GO:0000976">
    <property type="term" value="F:transcription cis-regulatory region binding"/>
    <property type="evidence" value="ECO:0000318"/>
    <property type="project" value="GO_Central"/>
</dbReference>
<dbReference type="GO" id="GO:1903865">
    <property type="term" value="C:sigma factor antagonist complex"/>
    <property type="evidence" value="ECO:0000318"/>
    <property type="project" value="GO_Central"/>
</dbReference>
<dbReference type="Pfam" id="PF04542">
    <property type="entry name" value="Sigma70_r2"/>
    <property type="match status" value="1"/>
</dbReference>
<dbReference type="STRING" id="4558.A0A1B6PAJ8"/>
<dbReference type="GO" id="GO:0003899">
    <property type="term" value="F:DNA-directed RNA polymerase activity"/>
    <property type="evidence" value="ECO:0000318"/>
    <property type="project" value="GO_Central"/>
</dbReference>
<reference evidence="4" key="2">
    <citation type="journal article" date="2018" name="Plant J.">
        <title>The Sorghum bicolor reference genome: improved assembly, gene annotations, a transcriptome atlas, and signatures of genome organization.</title>
        <authorList>
            <person name="McCormick R.F."/>
            <person name="Truong S.K."/>
            <person name="Sreedasyam A."/>
            <person name="Jenkins J."/>
            <person name="Shu S."/>
            <person name="Sims D."/>
            <person name="Kennedy M."/>
            <person name="Amirebrahimi M."/>
            <person name="Weers B.D."/>
            <person name="McKinley B."/>
            <person name="Mattison A."/>
            <person name="Morishige D.T."/>
            <person name="Grimwood J."/>
            <person name="Schmutz J."/>
            <person name="Mullet J.E."/>
        </authorList>
    </citation>
    <scope>NUCLEOTIDE SEQUENCE [LARGE SCALE GENOMIC DNA]</scope>
    <source>
        <strain evidence="4">cv. BTx623</strain>
    </source>
</reference>
<feature type="domain" description="RNA polymerase sigma-70 region 2" evidence="2">
    <location>
        <begin position="11"/>
        <end position="65"/>
    </location>
</feature>
<keyword evidence="4" id="KW-1185">Reference proteome</keyword>
<dbReference type="Proteomes" id="UP000000768">
    <property type="component" value="Chromosome 9"/>
</dbReference>
<gene>
    <name evidence="3" type="ORF">SORBI_3009G253200</name>
</gene>
<dbReference type="GO" id="GO:0009507">
    <property type="term" value="C:chloroplast"/>
    <property type="evidence" value="ECO:0000318"/>
    <property type="project" value="GO_Central"/>
</dbReference>
<dbReference type="GO" id="GO:0006352">
    <property type="term" value="P:DNA-templated transcription initiation"/>
    <property type="evidence" value="ECO:0007669"/>
    <property type="project" value="InterPro"/>
</dbReference>
<proteinExistence type="inferred from homology"/>
<name>A0A1B6PAJ8_SORBI</name>
<dbReference type="PANTHER" id="PTHR30603:SF13">
    <property type="entry name" value="RNA POLYMERASE SIGMA FACTOR SIGC"/>
    <property type="match status" value="1"/>
</dbReference>
<sequence length="182" mass="19905">MLVTTEWLFSYIARTYTGMGTALDKLLQAGKIGVLDGSEKFDNRKGCRFSTYVKYWIRKGMLALLAENSGVTLLSEVIPDEADGIYGGSEGGCAVPGTGASRERQLLVQGRLPVREGQVLRLQHRLEDGRCLVQVAGGDRRHLPRLQGVDQEDREAGHDNWQSSAMTRTCVAISKTSSATSD</sequence>
<dbReference type="EMBL" id="CM000768">
    <property type="protein sequence ID" value="KXG22658.1"/>
    <property type="molecule type" value="Genomic_DNA"/>
</dbReference>
<reference evidence="3 4" key="1">
    <citation type="journal article" date="2009" name="Nature">
        <title>The Sorghum bicolor genome and the diversification of grasses.</title>
        <authorList>
            <person name="Paterson A.H."/>
            <person name="Bowers J.E."/>
            <person name="Bruggmann R."/>
            <person name="Dubchak I."/>
            <person name="Grimwood J."/>
            <person name="Gundlach H."/>
            <person name="Haberer G."/>
            <person name="Hellsten U."/>
            <person name="Mitros T."/>
            <person name="Poliakov A."/>
            <person name="Schmutz J."/>
            <person name="Spannagl M."/>
            <person name="Tang H."/>
            <person name="Wang X."/>
            <person name="Wicker T."/>
            <person name="Bharti A.K."/>
            <person name="Chapman J."/>
            <person name="Feltus F.A."/>
            <person name="Gowik U."/>
            <person name="Grigoriev I.V."/>
            <person name="Lyons E."/>
            <person name="Maher C.A."/>
            <person name="Martis M."/>
            <person name="Narechania A."/>
            <person name="Otillar R.P."/>
            <person name="Penning B.W."/>
            <person name="Salamov A.A."/>
            <person name="Wang Y."/>
            <person name="Zhang L."/>
            <person name="Carpita N.C."/>
            <person name="Freeling M."/>
            <person name="Gingle A.R."/>
            <person name="Hash C.T."/>
            <person name="Keller B."/>
            <person name="Klein P."/>
            <person name="Kresovich S."/>
            <person name="McCann M.C."/>
            <person name="Ming R."/>
            <person name="Peterson D.G."/>
            <person name="Mehboob-ur-Rahman"/>
            <person name="Ware D."/>
            <person name="Westhoff P."/>
            <person name="Mayer K.F."/>
            <person name="Messing J."/>
            <person name="Rokhsar D.S."/>
        </authorList>
    </citation>
    <scope>NUCLEOTIDE SEQUENCE [LARGE SCALE GENOMIC DNA]</scope>
    <source>
        <strain evidence="4">cv. BTx623</strain>
    </source>
</reference>
<dbReference type="SUPFAM" id="SSF88946">
    <property type="entry name" value="Sigma2 domain of RNA polymerase sigma factors"/>
    <property type="match status" value="1"/>
</dbReference>
<comment type="similarity">
    <text evidence="1">Belongs to the sigma-70 factor family.</text>
</comment>
<dbReference type="InParanoid" id="A0A1B6PAJ8"/>
<protein>
    <recommendedName>
        <fullName evidence="2">RNA polymerase sigma-70 region 2 domain-containing protein</fullName>
    </recommendedName>
</protein>
<dbReference type="InterPro" id="IPR007627">
    <property type="entry name" value="RNA_pol_sigma70_r2"/>
</dbReference>